<evidence type="ECO:0000313" key="7">
    <source>
        <dbReference type="Proteomes" id="UP000615326"/>
    </source>
</evidence>
<proteinExistence type="predicted"/>
<dbReference type="InterPro" id="IPR039556">
    <property type="entry name" value="ICL/PEPM"/>
</dbReference>
<dbReference type="EMBL" id="WOSW01000001">
    <property type="protein sequence ID" value="NHO30998.1"/>
    <property type="molecule type" value="Genomic_DNA"/>
</dbReference>
<comment type="caution">
    <text evidence="6">The sequence shown here is derived from an EMBL/GenBank/DDBJ whole genome shotgun (WGS) entry which is preliminary data.</text>
</comment>
<dbReference type="Proteomes" id="UP000615326">
    <property type="component" value="Unassembled WGS sequence"/>
</dbReference>
<dbReference type="CDD" id="cd00377">
    <property type="entry name" value="ICL_PEPM"/>
    <property type="match status" value="1"/>
</dbReference>
<evidence type="ECO:0000256" key="5">
    <source>
        <dbReference type="NCBIfam" id="TIGR01346"/>
    </source>
</evidence>
<protein>
    <recommendedName>
        <fullName evidence="2 5">Isocitrate lyase</fullName>
        <ecNumber evidence="1 5">4.1.3.1</ecNumber>
    </recommendedName>
</protein>
<keyword evidence="7" id="KW-1185">Reference proteome</keyword>
<organism evidence="6 7">
    <name type="scientific">Acetobacter fallax</name>
    <dbReference type="NCBI Taxonomy" id="1737473"/>
    <lineage>
        <taxon>Bacteria</taxon>
        <taxon>Pseudomonadati</taxon>
        <taxon>Pseudomonadota</taxon>
        <taxon>Alphaproteobacteria</taxon>
        <taxon>Acetobacterales</taxon>
        <taxon>Acetobacteraceae</taxon>
        <taxon>Acetobacter</taxon>
    </lineage>
</organism>
<comment type="catalytic activity">
    <reaction evidence="4">
        <text>D-threo-isocitrate = glyoxylate + succinate</text>
        <dbReference type="Rhea" id="RHEA:13245"/>
        <dbReference type="ChEBI" id="CHEBI:15562"/>
        <dbReference type="ChEBI" id="CHEBI:30031"/>
        <dbReference type="ChEBI" id="CHEBI:36655"/>
        <dbReference type="EC" id="4.1.3.1"/>
    </reaction>
</comment>
<dbReference type="GO" id="GO:0004451">
    <property type="term" value="F:isocitrate lyase activity"/>
    <property type="evidence" value="ECO:0007669"/>
    <property type="project" value="UniProtKB-EC"/>
</dbReference>
<reference evidence="6 7" key="1">
    <citation type="journal article" date="2020" name="Int. J. Syst. Evol. Microbiol.">
        <title>Novel acetic acid bacteria from cider fermentations: Acetobacter conturbans sp. nov. and Acetobacter fallax sp. nov.</title>
        <authorList>
            <person name="Sombolestani A.S."/>
            <person name="Cleenwerck I."/>
            <person name="Cnockaert M."/>
            <person name="Borremans W."/>
            <person name="Wieme A.D."/>
            <person name="De Vuyst L."/>
            <person name="Vandamme P."/>
        </authorList>
    </citation>
    <scope>NUCLEOTIDE SEQUENCE [LARGE SCALE GENOMIC DNA]</scope>
    <source>
        <strain evidence="6 7">LMG 1637</strain>
    </source>
</reference>
<dbReference type="SUPFAM" id="SSF51621">
    <property type="entry name" value="Phosphoenolpyruvate/pyruvate domain"/>
    <property type="match status" value="1"/>
</dbReference>
<evidence type="ECO:0000256" key="3">
    <source>
        <dbReference type="ARBA" id="ARBA00023239"/>
    </source>
</evidence>
<dbReference type="InterPro" id="IPR006254">
    <property type="entry name" value="Isocitrate_lyase"/>
</dbReference>
<sequence>MSVQAIEDRMNDQNRFAGIHRDYTARDVARLAGSFPIEHTIARMGSERLWKLLHEEPYINSLGALTGNQAMQQVKAGLKAIYLSGWQVAADANLAGEMYPDQSLYPANSVPNVVRRINNALRRCDEIATLEGDRNQYWMAPIVADAEAGFGGSLNVFELMRAMIAAGAAGVHFEDQLASEKKCGHLGGKVLIPISQHIRSLNAARLAADVEGVPTILVCRTDAHSAQLLTADVDERDRPFLSGERTSEGFFRIKEGMGVEYAIARSLAYAPYADLLWWETSEPNLAEATQFAEAIHKEFPGKILAYNCSPSFNWKKKLSETEIANYQKELGALGYKFQFVTLAGFHALNYSMFKLAHGYAERGMAAYSELQQEEFGAEVDGYTATRHQREVGTGWFDAVATIASGGQSSTTAMHGSTEHDQFHGEDIAFGKNKTPA</sequence>
<keyword evidence="3 6" id="KW-0456">Lyase</keyword>
<dbReference type="PANTHER" id="PTHR21631">
    <property type="entry name" value="ISOCITRATE LYASE/MALATE SYNTHASE"/>
    <property type="match status" value="1"/>
</dbReference>
<dbReference type="InterPro" id="IPR040442">
    <property type="entry name" value="Pyrv_kinase-like_dom_sf"/>
</dbReference>
<dbReference type="PROSITE" id="PS00161">
    <property type="entry name" value="ISOCITRATE_LYASE"/>
    <property type="match status" value="1"/>
</dbReference>
<dbReference type="PANTHER" id="PTHR21631:SF3">
    <property type="entry name" value="BIFUNCTIONAL GLYOXYLATE CYCLE PROTEIN"/>
    <property type="match status" value="1"/>
</dbReference>
<dbReference type="Pfam" id="PF00463">
    <property type="entry name" value="ICL"/>
    <property type="match status" value="2"/>
</dbReference>
<name>A0ABX0K573_9PROT</name>
<evidence type="ECO:0000256" key="4">
    <source>
        <dbReference type="ARBA" id="ARBA00023531"/>
    </source>
</evidence>
<accession>A0ABX0K573</accession>
<dbReference type="RefSeq" id="WP_173575923.1">
    <property type="nucleotide sequence ID" value="NZ_WOSW01000001.1"/>
</dbReference>
<evidence type="ECO:0000256" key="2">
    <source>
        <dbReference type="ARBA" id="ARBA00017446"/>
    </source>
</evidence>
<gene>
    <name evidence="6" type="primary">aceA</name>
    <name evidence="6" type="ORF">GOB84_00185</name>
</gene>
<dbReference type="NCBIfam" id="NF011645">
    <property type="entry name" value="PRK15063.1"/>
    <property type="match status" value="1"/>
</dbReference>
<dbReference type="EC" id="4.1.3.1" evidence="1 5"/>
<dbReference type="Gene3D" id="3.20.20.60">
    <property type="entry name" value="Phosphoenolpyruvate-binding domains"/>
    <property type="match status" value="1"/>
</dbReference>
<dbReference type="InterPro" id="IPR018523">
    <property type="entry name" value="Isocitrate_lyase_ph_CS"/>
</dbReference>
<evidence type="ECO:0000313" key="6">
    <source>
        <dbReference type="EMBL" id="NHO30998.1"/>
    </source>
</evidence>
<dbReference type="NCBIfam" id="TIGR01346">
    <property type="entry name" value="isocit_lyase"/>
    <property type="match status" value="1"/>
</dbReference>
<dbReference type="PIRSF" id="PIRSF001362">
    <property type="entry name" value="Isocit_lyase"/>
    <property type="match status" value="1"/>
</dbReference>
<dbReference type="InterPro" id="IPR015813">
    <property type="entry name" value="Pyrv/PenolPyrv_kinase-like_dom"/>
</dbReference>
<evidence type="ECO:0000256" key="1">
    <source>
        <dbReference type="ARBA" id="ARBA00012909"/>
    </source>
</evidence>